<dbReference type="Proteomes" id="UP001305779">
    <property type="component" value="Unassembled WGS sequence"/>
</dbReference>
<evidence type="ECO:0000313" key="2">
    <source>
        <dbReference type="EMBL" id="KAK4507436.1"/>
    </source>
</evidence>
<reference evidence="2 3" key="1">
    <citation type="journal article" date="2023" name="G3 (Bethesda)">
        <title>A chromosome-level genome assembly of Zasmidium syzygii isolated from banana leaves.</title>
        <authorList>
            <person name="van Westerhoven A.C."/>
            <person name="Mehrabi R."/>
            <person name="Talebi R."/>
            <person name="Steentjes M.B.F."/>
            <person name="Corcolon B."/>
            <person name="Chong P.A."/>
            <person name="Kema G.H.J."/>
            <person name="Seidl M.F."/>
        </authorList>
    </citation>
    <scope>NUCLEOTIDE SEQUENCE [LARGE SCALE GENOMIC DNA]</scope>
    <source>
        <strain evidence="2 3">P124</strain>
    </source>
</reference>
<evidence type="ECO:0000256" key="1">
    <source>
        <dbReference type="SAM" id="MobiDB-lite"/>
    </source>
</evidence>
<dbReference type="EMBL" id="JAXOVC010000001">
    <property type="protein sequence ID" value="KAK4507436.1"/>
    <property type="molecule type" value="Genomic_DNA"/>
</dbReference>
<keyword evidence="3" id="KW-1185">Reference proteome</keyword>
<feature type="compositionally biased region" description="Acidic residues" evidence="1">
    <location>
        <begin position="35"/>
        <end position="49"/>
    </location>
</feature>
<proteinExistence type="predicted"/>
<feature type="compositionally biased region" description="Basic and acidic residues" evidence="1">
    <location>
        <begin position="176"/>
        <end position="189"/>
    </location>
</feature>
<comment type="caution">
    <text evidence="2">The sequence shown here is derived from an EMBL/GenBank/DDBJ whole genome shotgun (WGS) entry which is preliminary data.</text>
</comment>
<feature type="compositionally biased region" description="Pro residues" evidence="1">
    <location>
        <begin position="22"/>
        <end position="32"/>
    </location>
</feature>
<sequence length="189" mass="19405">MDSITRLSQKILAERAARNGPQHPPSTAPPPYSESDMESDDEDDSDDETSSSSPLKLTVNAAHSIQGSGNLVPTSATPLADATKFSTLLLHAVNQINAANKLASTSTTPTCRRPIKVDLTINCGITVVGDRNVIGNVGVKPKAPNGVAAPALPASTAAAVAGAKRKSEEPNAGEEPAAKKVATKEDGSD</sequence>
<evidence type="ECO:0000313" key="3">
    <source>
        <dbReference type="Proteomes" id="UP001305779"/>
    </source>
</evidence>
<feature type="region of interest" description="Disordered" evidence="1">
    <location>
        <begin position="160"/>
        <end position="189"/>
    </location>
</feature>
<feature type="region of interest" description="Disordered" evidence="1">
    <location>
        <begin position="1"/>
        <end position="54"/>
    </location>
</feature>
<accession>A0ABR0F0K5</accession>
<organism evidence="2 3">
    <name type="scientific">Zasmidium cellare</name>
    <name type="common">Wine cellar mold</name>
    <name type="synonym">Racodium cellare</name>
    <dbReference type="NCBI Taxonomy" id="395010"/>
    <lineage>
        <taxon>Eukaryota</taxon>
        <taxon>Fungi</taxon>
        <taxon>Dikarya</taxon>
        <taxon>Ascomycota</taxon>
        <taxon>Pezizomycotina</taxon>
        <taxon>Dothideomycetes</taxon>
        <taxon>Dothideomycetidae</taxon>
        <taxon>Mycosphaerellales</taxon>
        <taxon>Mycosphaerellaceae</taxon>
        <taxon>Zasmidium</taxon>
    </lineage>
</organism>
<protein>
    <submittedName>
        <fullName evidence="2">Uncharacterized protein</fullName>
    </submittedName>
</protein>
<gene>
    <name evidence="2" type="ORF">PRZ48_001171</name>
</gene>
<name>A0ABR0F0K5_ZASCE</name>